<protein>
    <submittedName>
        <fullName evidence="2">Uncharacterized protein</fullName>
    </submittedName>
</protein>
<dbReference type="AlphaFoldDB" id="A0A0D7W9I1"/>
<accession>A0A0D7W9I1</accession>
<keyword evidence="3" id="KW-1185">Reference proteome</keyword>
<dbReference type="PATRIC" id="fig|1435349.4.peg.2732"/>
<dbReference type="Proteomes" id="UP000032578">
    <property type="component" value="Unassembled WGS sequence"/>
</dbReference>
<dbReference type="OrthoDB" id="651456at2"/>
<dbReference type="EMBL" id="JTDW01000005">
    <property type="protein sequence ID" value="KJD35805.1"/>
    <property type="molecule type" value="Genomic_DNA"/>
</dbReference>
<keyword evidence="1" id="KW-0175">Coiled coil</keyword>
<evidence type="ECO:0000313" key="3">
    <source>
        <dbReference type="Proteomes" id="UP000032578"/>
    </source>
</evidence>
<feature type="coiled-coil region" evidence="1">
    <location>
        <begin position="69"/>
        <end position="96"/>
    </location>
</feature>
<reference evidence="2 3" key="1">
    <citation type="submission" date="2014-11" db="EMBL/GenBank/DDBJ databases">
        <title>Tamlana sedimentorum sp. nov., isolated from shallow sand sediments of the Sea of Japan.</title>
        <authorList>
            <person name="Romanenko L.A."/>
        </authorList>
    </citation>
    <scope>NUCLEOTIDE SEQUENCE [LARGE SCALE GENOMIC DNA]</scope>
    <source>
        <strain evidence="2 3">JCM 19808</strain>
    </source>
</reference>
<proteinExistence type="predicted"/>
<dbReference type="RefSeq" id="WP_044632537.1">
    <property type="nucleotide sequence ID" value="NZ_JTDW01000005.1"/>
</dbReference>
<evidence type="ECO:0000313" key="2">
    <source>
        <dbReference type="EMBL" id="KJD35805.1"/>
    </source>
</evidence>
<name>A0A0D7W9I1_9FLAO</name>
<organism evidence="2 3">
    <name type="scientific">Neotamlana sedimentorum</name>
    <dbReference type="NCBI Taxonomy" id="1435349"/>
    <lineage>
        <taxon>Bacteria</taxon>
        <taxon>Pseudomonadati</taxon>
        <taxon>Bacteroidota</taxon>
        <taxon>Flavobacteriia</taxon>
        <taxon>Flavobacteriales</taxon>
        <taxon>Flavobacteriaceae</taxon>
        <taxon>Neotamlana</taxon>
    </lineage>
</organism>
<dbReference type="STRING" id="1435349.PW52_08710"/>
<evidence type="ECO:0000256" key="1">
    <source>
        <dbReference type="SAM" id="Coils"/>
    </source>
</evidence>
<sequence>MLPTFNILIASSHAITAQAYKQTLVSNKQQFPIPLNINLVYSIETIFDKLKMKDLLGDNGLIILDTDFYFSYEEKVKSAEQLCEAIKNKINNAKLLITTSFKDNLRLINILNIVNPEGLIIKSDITDFHLLTAVTNIFSGESYFSKTVINLLKKKICQNIVIDAIDTNILIELSNGAKMVELLKFIPLTKSGIEKRKRRLKQLFETKNNSDRELVMVAKAKGFI</sequence>
<gene>
    <name evidence="2" type="ORF">PW52_08710</name>
</gene>
<comment type="caution">
    <text evidence="2">The sequence shown here is derived from an EMBL/GenBank/DDBJ whole genome shotgun (WGS) entry which is preliminary data.</text>
</comment>